<name>A0A9N9NRK9_9GLOM</name>
<dbReference type="Proteomes" id="UP000789342">
    <property type="component" value="Unassembled WGS sequence"/>
</dbReference>
<reference evidence="1" key="1">
    <citation type="submission" date="2021-06" db="EMBL/GenBank/DDBJ databases">
        <authorList>
            <person name="Kallberg Y."/>
            <person name="Tangrot J."/>
            <person name="Rosling A."/>
        </authorList>
    </citation>
    <scope>NUCLEOTIDE SEQUENCE</scope>
    <source>
        <strain evidence="1">CL551</strain>
    </source>
</reference>
<protein>
    <submittedName>
        <fullName evidence="1">7571_t:CDS:1</fullName>
    </submittedName>
</protein>
<accession>A0A9N9NRK9</accession>
<dbReference type="AlphaFoldDB" id="A0A9N9NRK9"/>
<keyword evidence="2" id="KW-1185">Reference proteome</keyword>
<proteinExistence type="predicted"/>
<feature type="non-terminal residue" evidence="1">
    <location>
        <position position="77"/>
    </location>
</feature>
<dbReference type="EMBL" id="CAJVPV010042546">
    <property type="protein sequence ID" value="CAG8764138.1"/>
    <property type="molecule type" value="Genomic_DNA"/>
</dbReference>
<evidence type="ECO:0000313" key="1">
    <source>
        <dbReference type="EMBL" id="CAG8764138.1"/>
    </source>
</evidence>
<organism evidence="1 2">
    <name type="scientific">Acaulospora morrowiae</name>
    <dbReference type="NCBI Taxonomy" id="94023"/>
    <lineage>
        <taxon>Eukaryota</taxon>
        <taxon>Fungi</taxon>
        <taxon>Fungi incertae sedis</taxon>
        <taxon>Mucoromycota</taxon>
        <taxon>Glomeromycotina</taxon>
        <taxon>Glomeromycetes</taxon>
        <taxon>Diversisporales</taxon>
        <taxon>Acaulosporaceae</taxon>
        <taxon>Acaulospora</taxon>
    </lineage>
</organism>
<sequence length="77" mass="9084">MSYIKASQPTINNLKKLCEIKGINYLAPELDIKHRWNSTYYMLDKWKKMESPLTMFAADDQIVRQKFPDKNDCANIN</sequence>
<gene>
    <name evidence="1" type="ORF">AMORRO_LOCUS16143</name>
</gene>
<evidence type="ECO:0000313" key="2">
    <source>
        <dbReference type="Proteomes" id="UP000789342"/>
    </source>
</evidence>
<dbReference type="OrthoDB" id="2448202at2759"/>
<comment type="caution">
    <text evidence="1">The sequence shown here is derived from an EMBL/GenBank/DDBJ whole genome shotgun (WGS) entry which is preliminary data.</text>
</comment>